<reference evidence="5 6" key="1">
    <citation type="journal article" date="2016" name="Nat. Commun.">
        <title>Thousands of microbial genomes shed light on interconnected biogeochemical processes in an aquifer system.</title>
        <authorList>
            <person name="Anantharaman K."/>
            <person name="Brown C.T."/>
            <person name="Hug L.A."/>
            <person name="Sharon I."/>
            <person name="Castelle C.J."/>
            <person name="Probst A.J."/>
            <person name="Thomas B.C."/>
            <person name="Singh A."/>
            <person name="Wilkins M.J."/>
            <person name="Karaoz U."/>
            <person name="Brodie E.L."/>
            <person name="Williams K.H."/>
            <person name="Hubbard S.S."/>
            <person name="Banfield J.F."/>
        </authorList>
    </citation>
    <scope>NUCLEOTIDE SEQUENCE [LARGE SCALE GENOMIC DNA]</scope>
</reference>
<evidence type="ECO:0000256" key="3">
    <source>
        <dbReference type="SAM" id="Phobius"/>
    </source>
</evidence>
<keyword evidence="3" id="KW-0812">Transmembrane</keyword>
<evidence type="ECO:0000313" key="5">
    <source>
        <dbReference type="EMBL" id="OGH69790.1"/>
    </source>
</evidence>
<protein>
    <recommendedName>
        <fullName evidence="4">DUF5667 domain-containing protein</fullName>
    </recommendedName>
</protein>
<sequence>MDRLLKAQLRKMKEIDGGINPRCDWVLENRERMLHRIASAHTRNEARSARNNVFVEAMNLFTPHKARLFARPVLTTFLVVVVSVGGWTASVGASYNSLPGDTLYGVKLATEKTQIAVAGLVGGERKAGLLNNAAKTRAYEATALVAQNKLEHVNSTLDSLKETVAEASKNVEEVGQKNPEKATEAAAGLSDATAVIAETLSHALASAGDAVLVEKISDTQQNVTGQGIETVGRVVELVGDGQSAGDLVKKTLDNLSGNALQAVAASIELQRTLSATSTVPVAPNTTTGSTTTLTSAAAQGGAEQALKAQASLEQAKQLAESGQLSEALERAKDASIDVSNAQKTVKQVQVVVEEQKKQQEAGAAALSATSSPASIPPSRAGEAGPPVETSTTTQTTTVKN</sequence>
<feature type="coiled-coil region" evidence="1">
    <location>
        <begin position="150"/>
        <end position="177"/>
    </location>
</feature>
<keyword evidence="3" id="KW-0472">Membrane</keyword>
<proteinExistence type="predicted"/>
<comment type="caution">
    <text evidence="5">The sequence shown here is derived from an EMBL/GenBank/DDBJ whole genome shotgun (WGS) entry which is preliminary data.</text>
</comment>
<evidence type="ECO:0000256" key="2">
    <source>
        <dbReference type="SAM" id="MobiDB-lite"/>
    </source>
</evidence>
<feature type="region of interest" description="Disordered" evidence="2">
    <location>
        <begin position="355"/>
        <end position="400"/>
    </location>
</feature>
<accession>A0A1F6ME05</accession>
<evidence type="ECO:0000256" key="1">
    <source>
        <dbReference type="SAM" id="Coils"/>
    </source>
</evidence>
<dbReference type="Proteomes" id="UP000177457">
    <property type="component" value="Unassembled WGS sequence"/>
</dbReference>
<feature type="transmembrane region" description="Helical" evidence="3">
    <location>
        <begin position="68"/>
        <end position="89"/>
    </location>
</feature>
<name>A0A1F6ME05_9BACT</name>
<organism evidence="5 6">
    <name type="scientific">Candidatus Magasanikbacteria bacterium RIFCSPHIGHO2_02_FULL_51_14</name>
    <dbReference type="NCBI Taxonomy" id="1798683"/>
    <lineage>
        <taxon>Bacteria</taxon>
        <taxon>Candidatus Magasanikiibacteriota</taxon>
    </lineage>
</organism>
<feature type="compositionally biased region" description="Low complexity" evidence="2">
    <location>
        <begin position="389"/>
        <end position="400"/>
    </location>
</feature>
<keyword evidence="1" id="KW-0175">Coiled coil</keyword>
<keyword evidence="3" id="KW-1133">Transmembrane helix</keyword>
<gene>
    <name evidence="5" type="ORF">A3C90_02070</name>
</gene>
<dbReference type="Pfam" id="PF18915">
    <property type="entry name" value="DUF5667"/>
    <property type="match status" value="1"/>
</dbReference>
<dbReference type="EMBL" id="MFQE01000063">
    <property type="protein sequence ID" value="OGH69790.1"/>
    <property type="molecule type" value="Genomic_DNA"/>
</dbReference>
<dbReference type="AlphaFoldDB" id="A0A1F6ME05"/>
<evidence type="ECO:0000313" key="6">
    <source>
        <dbReference type="Proteomes" id="UP000177457"/>
    </source>
</evidence>
<feature type="domain" description="DUF5667" evidence="4">
    <location>
        <begin position="97"/>
        <end position="181"/>
    </location>
</feature>
<feature type="compositionally biased region" description="Low complexity" evidence="2">
    <location>
        <begin position="360"/>
        <end position="380"/>
    </location>
</feature>
<dbReference type="InterPro" id="IPR043725">
    <property type="entry name" value="DUF5667"/>
</dbReference>
<evidence type="ECO:0000259" key="4">
    <source>
        <dbReference type="Pfam" id="PF18915"/>
    </source>
</evidence>